<dbReference type="Proteomes" id="UP000622475">
    <property type="component" value="Unassembled WGS sequence"/>
</dbReference>
<dbReference type="InterPro" id="IPR004026">
    <property type="entry name" value="Ada_DNA_repair_Zn-bd"/>
</dbReference>
<organism evidence="3 4">
    <name type="scientific">Mucilaginibacter myungsuensis</name>
    <dbReference type="NCBI Taxonomy" id="649104"/>
    <lineage>
        <taxon>Bacteria</taxon>
        <taxon>Pseudomonadati</taxon>
        <taxon>Bacteroidota</taxon>
        <taxon>Sphingobacteriia</taxon>
        <taxon>Sphingobacteriales</taxon>
        <taxon>Sphingobacteriaceae</taxon>
        <taxon>Mucilaginibacter</taxon>
    </lineage>
</organism>
<dbReference type="AlphaFoldDB" id="A0A929KVU5"/>
<proteinExistence type="predicted"/>
<keyword evidence="1" id="KW-0010">Activator</keyword>
<dbReference type="GO" id="GO:0008168">
    <property type="term" value="F:methyltransferase activity"/>
    <property type="evidence" value="ECO:0007669"/>
    <property type="project" value="InterPro"/>
</dbReference>
<evidence type="ECO:0000256" key="1">
    <source>
        <dbReference type="ARBA" id="ARBA00023159"/>
    </source>
</evidence>
<gene>
    <name evidence="3" type="ORF">IRJ16_11680</name>
</gene>
<protein>
    <submittedName>
        <fullName evidence="3">Metal-binding protein</fullName>
    </submittedName>
</protein>
<dbReference type="InterPro" id="IPR035451">
    <property type="entry name" value="Ada-like_dom_sf"/>
</dbReference>
<dbReference type="GO" id="GO:0006355">
    <property type="term" value="P:regulation of DNA-templated transcription"/>
    <property type="evidence" value="ECO:0007669"/>
    <property type="project" value="InterPro"/>
</dbReference>
<evidence type="ECO:0000313" key="3">
    <source>
        <dbReference type="EMBL" id="MBE9662544.1"/>
    </source>
</evidence>
<dbReference type="GO" id="GO:0003677">
    <property type="term" value="F:DNA binding"/>
    <property type="evidence" value="ECO:0007669"/>
    <property type="project" value="InterPro"/>
</dbReference>
<dbReference type="Gene3D" id="3.40.10.10">
    <property type="entry name" value="DNA Methylphosphotriester Repair Domain"/>
    <property type="match status" value="1"/>
</dbReference>
<dbReference type="GO" id="GO:0006281">
    <property type="term" value="P:DNA repair"/>
    <property type="evidence" value="ECO:0007669"/>
    <property type="project" value="InterPro"/>
</dbReference>
<dbReference type="Pfam" id="PF02805">
    <property type="entry name" value="Ada_Zn_binding"/>
    <property type="match status" value="1"/>
</dbReference>
<evidence type="ECO:0000259" key="2">
    <source>
        <dbReference type="Pfam" id="PF02805"/>
    </source>
</evidence>
<dbReference type="EMBL" id="JADFFL010000004">
    <property type="protein sequence ID" value="MBE9662544.1"/>
    <property type="molecule type" value="Genomic_DNA"/>
</dbReference>
<keyword evidence="4" id="KW-1185">Reference proteome</keyword>
<dbReference type="SUPFAM" id="SSF57884">
    <property type="entry name" value="Ada DNA repair protein, N-terminal domain (N-Ada 10)"/>
    <property type="match status" value="1"/>
</dbReference>
<dbReference type="GO" id="GO:0008270">
    <property type="term" value="F:zinc ion binding"/>
    <property type="evidence" value="ECO:0007669"/>
    <property type="project" value="InterPro"/>
</dbReference>
<accession>A0A929KVU5</accession>
<evidence type="ECO:0000313" key="4">
    <source>
        <dbReference type="Proteomes" id="UP000622475"/>
    </source>
</evidence>
<name>A0A929KVU5_9SPHI</name>
<comment type="caution">
    <text evidence="3">The sequence shown here is derived from an EMBL/GenBank/DDBJ whole genome shotgun (WGS) entry which is preliminary data.</text>
</comment>
<sequence length="93" mass="10546">MVKHVSLGDTDFVRTSALAKLILTSQIRFGGNSKLMIYGRLDCRSSKRMKVSNRVFFKDGNEALSFGYRPCGHCMLDAYKTWKRMQVVPPVKG</sequence>
<dbReference type="RefSeq" id="WP_194111762.1">
    <property type="nucleotide sequence ID" value="NZ_JADFFL010000004.1"/>
</dbReference>
<reference evidence="3" key="1">
    <citation type="submission" date="2020-10" db="EMBL/GenBank/DDBJ databases">
        <title>Mucilaginibacter mali sp. nov., isolated from rhizosphere soil of apple orchard.</title>
        <authorList>
            <person name="Lee J.-S."/>
            <person name="Kim H.S."/>
            <person name="Kim J.-S."/>
        </authorList>
    </citation>
    <scope>NUCLEOTIDE SEQUENCE</scope>
    <source>
        <strain evidence="3">KCTC 22746</strain>
    </source>
</reference>
<feature type="domain" description="Ada DNA repair metal-binding" evidence="2">
    <location>
        <begin position="31"/>
        <end position="74"/>
    </location>
</feature>